<dbReference type="PANTHER" id="PTHR46124">
    <property type="entry name" value="D-AMINOACYL-TRNA DEACYLASE"/>
    <property type="match status" value="1"/>
</dbReference>
<evidence type="ECO:0000313" key="3">
    <source>
        <dbReference type="Proteomes" id="UP000240572"/>
    </source>
</evidence>
<dbReference type="SUPFAM" id="SSF51556">
    <property type="entry name" value="Metallo-dependent hydrolases"/>
    <property type="match status" value="1"/>
</dbReference>
<accession>A0A2P8CXW1</accession>
<evidence type="ECO:0000256" key="1">
    <source>
        <dbReference type="PIRSR" id="PIRSR005902-1"/>
    </source>
</evidence>
<keyword evidence="3" id="KW-1185">Reference proteome</keyword>
<keyword evidence="1" id="KW-0479">Metal-binding</keyword>
<dbReference type="PANTHER" id="PTHR46124:SF3">
    <property type="entry name" value="HYDROLASE"/>
    <property type="match status" value="1"/>
</dbReference>
<dbReference type="RefSeq" id="WP_106524576.1">
    <property type="nucleotide sequence ID" value="NZ_PYGD01000010.1"/>
</dbReference>
<gene>
    <name evidence="2" type="ORF">B0I18_11065</name>
</gene>
<comment type="caution">
    <text evidence="2">The sequence shown here is derived from an EMBL/GenBank/DDBJ whole genome shotgun (WGS) entry which is preliminary data.</text>
</comment>
<feature type="binding site" evidence="1">
    <location>
        <position position="109"/>
    </location>
    <ligand>
        <name>a divalent metal cation</name>
        <dbReference type="ChEBI" id="CHEBI:60240"/>
        <label>2</label>
    </ligand>
</feature>
<sequence>MHDILPPYINIHSHHEAADPEVLTLVSRYAHFDQRDAKQRYSLGIHPWYISDAPVQLEQLAAHLGDPDVLALGECGLDRLCTTDWDLQRKTFARQIALANRYRKPLVIHCVKAFPEVLSLLQDARVPVVFHGFNNRPSLAAEVLSRGHYLSFGAALLREDAVAAGVLATVPADRFLLETDDRQDLDIREIYRRASIIRKTGEDVIILQLQKNFQKVVQT</sequence>
<evidence type="ECO:0000313" key="2">
    <source>
        <dbReference type="EMBL" id="PSK89766.1"/>
    </source>
</evidence>
<dbReference type="EMBL" id="PYGD01000010">
    <property type="protein sequence ID" value="PSK89766.1"/>
    <property type="molecule type" value="Genomic_DNA"/>
</dbReference>
<dbReference type="OrthoDB" id="664222at2"/>
<feature type="binding site" evidence="1">
    <location>
        <position position="131"/>
    </location>
    <ligand>
        <name>a divalent metal cation</name>
        <dbReference type="ChEBI" id="CHEBI:60240"/>
        <label>2</label>
    </ligand>
</feature>
<dbReference type="GO" id="GO:0016788">
    <property type="term" value="F:hydrolase activity, acting on ester bonds"/>
    <property type="evidence" value="ECO:0007669"/>
    <property type="project" value="InterPro"/>
</dbReference>
<name>A0A2P8CXW1_9BACT</name>
<dbReference type="Proteomes" id="UP000240572">
    <property type="component" value="Unassembled WGS sequence"/>
</dbReference>
<dbReference type="Gene3D" id="3.20.20.140">
    <property type="entry name" value="Metal-dependent hydrolases"/>
    <property type="match status" value="1"/>
</dbReference>
<feature type="binding site" evidence="1">
    <location>
        <position position="74"/>
    </location>
    <ligand>
        <name>a divalent metal cation</name>
        <dbReference type="ChEBI" id="CHEBI:60240"/>
        <label>1</label>
    </ligand>
</feature>
<proteinExistence type="predicted"/>
<dbReference type="GO" id="GO:0005829">
    <property type="term" value="C:cytosol"/>
    <property type="evidence" value="ECO:0007669"/>
    <property type="project" value="TreeGrafter"/>
</dbReference>
<reference evidence="2 3" key="1">
    <citation type="submission" date="2018-03" db="EMBL/GenBank/DDBJ databases">
        <title>Genomic Encyclopedia of Type Strains, Phase III (KMG-III): the genomes of soil and plant-associated and newly described type strains.</title>
        <authorList>
            <person name="Whitman W."/>
        </authorList>
    </citation>
    <scope>NUCLEOTIDE SEQUENCE [LARGE SCALE GENOMIC DNA]</scope>
    <source>
        <strain evidence="2 3">CGMCC 1.12700</strain>
    </source>
</reference>
<dbReference type="InterPro" id="IPR001130">
    <property type="entry name" value="TatD-like"/>
</dbReference>
<protein>
    <submittedName>
        <fullName evidence="2">TatD DNase family protein</fullName>
    </submittedName>
</protein>
<dbReference type="GO" id="GO:0046872">
    <property type="term" value="F:metal ion binding"/>
    <property type="evidence" value="ECO:0007669"/>
    <property type="project" value="UniProtKB-KW"/>
</dbReference>
<organism evidence="2 3">
    <name type="scientific">Taibaiella chishuiensis</name>
    <dbReference type="NCBI Taxonomy" id="1434707"/>
    <lineage>
        <taxon>Bacteria</taxon>
        <taxon>Pseudomonadati</taxon>
        <taxon>Bacteroidota</taxon>
        <taxon>Chitinophagia</taxon>
        <taxon>Chitinophagales</taxon>
        <taxon>Chitinophagaceae</taxon>
        <taxon>Taibaiella</taxon>
    </lineage>
</organism>
<dbReference type="InterPro" id="IPR032466">
    <property type="entry name" value="Metal_Hydrolase"/>
</dbReference>
<dbReference type="Pfam" id="PF01026">
    <property type="entry name" value="TatD_DNase"/>
    <property type="match status" value="1"/>
</dbReference>
<feature type="binding site" evidence="1">
    <location>
        <position position="180"/>
    </location>
    <ligand>
        <name>a divalent metal cation</name>
        <dbReference type="ChEBI" id="CHEBI:60240"/>
        <label>1</label>
    </ligand>
</feature>
<dbReference type="AlphaFoldDB" id="A0A2P8CXW1"/>